<sequence>MSCTRCASRCRSGSQRDLYYCQTLSEPAGQISATLAGKLSTNTYEPRVDGYSVDDMRWRHLFLNAAPFLLKMKLVLDANENNDAAAKFTTVV</sequence>
<protein>
    <submittedName>
        <fullName evidence="1">Uncharacterized protein</fullName>
    </submittedName>
</protein>
<gene>
    <name evidence="1" type="ORF">EVAR_19230_1</name>
</gene>
<accession>A0A4C1VE10</accession>
<dbReference type="EMBL" id="BGZK01000328">
    <property type="protein sequence ID" value="GBP37101.1"/>
    <property type="molecule type" value="Genomic_DNA"/>
</dbReference>
<dbReference type="AlphaFoldDB" id="A0A4C1VE10"/>
<evidence type="ECO:0000313" key="2">
    <source>
        <dbReference type="Proteomes" id="UP000299102"/>
    </source>
</evidence>
<evidence type="ECO:0000313" key="1">
    <source>
        <dbReference type="EMBL" id="GBP37101.1"/>
    </source>
</evidence>
<keyword evidence="2" id="KW-1185">Reference proteome</keyword>
<comment type="caution">
    <text evidence="1">The sequence shown here is derived from an EMBL/GenBank/DDBJ whole genome shotgun (WGS) entry which is preliminary data.</text>
</comment>
<organism evidence="1 2">
    <name type="scientific">Eumeta variegata</name>
    <name type="common">Bagworm moth</name>
    <name type="synonym">Eumeta japonica</name>
    <dbReference type="NCBI Taxonomy" id="151549"/>
    <lineage>
        <taxon>Eukaryota</taxon>
        <taxon>Metazoa</taxon>
        <taxon>Ecdysozoa</taxon>
        <taxon>Arthropoda</taxon>
        <taxon>Hexapoda</taxon>
        <taxon>Insecta</taxon>
        <taxon>Pterygota</taxon>
        <taxon>Neoptera</taxon>
        <taxon>Endopterygota</taxon>
        <taxon>Lepidoptera</taxon>
        <taxon>Glossata</taxon>
        <taxon>Ditrysia</taxon>
        <taxon>Tineoidea</taxon>
        <taxon>Psychidae</taxon>
        <taxon>Oiketicinae</taxon>
        <taxon>Eumeta</taxon>
    </lineage>
</organism>
<reference evidence="1 2" key="1">
    <citation type="journal article" date="2019" name="Commun. Biol.">
        <title>The bagworm genome reveals a unique fibroin gene that provides high tensile strength.</title>
        <authorList>
            <person name="Kono N."/>
            <person name="Nakamura H."/>
            <person name="Ohtoshi R."/>
            <person name="Tomita M."/>
            <person name="Numata K."/>
            <person name="Arakawa K."/>
        </authorList>
    </citation>
    <scope>NUCLEOTIDE SEQUENCE [LARGE SCALE GENOMIC DNA]</scope>
</reference>
<name>A0A4C1VE10_EUMVA</name>
<proteinExistence type="predicted"/>
<dbReference type="Proteomes" id="UP000299102">
    <property type="component" value="Unassembled WGS sequence"/>
</dbReference>